<proteinExistence type="predicted"/>
<feature type="transmembrane region" description="Helical" evidence="5">
    <location>
        <begin position="72"/>
        <end position="97"/>
    </location>
</feature>
<keyword evidence="4 5" id="KW-0472">Membrane</keyword>
<keyword evidence="2 5" id="KW-0812">Transmembrane</keyword>
<dbReference type="AlphaFoldDB" id="A0AAW9JSN5"/>
<evidence type="ECO:0000256" key="5">
    <source>
        <dbReference type="SAM" id="Phobius"/>
    </source>
</evidence>
<comment type="caution">
    <text evidence="6">The sequence shown here is derived from an EMBL/GenBank/DDBJ whole genome shotgun (WGS) entry which is preliminary data.</text>
</comment>
<sequence>MNSNKLVGGLCYLSILFAPIFFPLIVLFISTDKEVSKNASTALGLHIAPFIVTIVGVLAMILFGVISSSDDIFRGVGLVVLILIAIFDAVIFIVNIVKAIKLFLS</sequence>
<reference evidence="6" key="1">
    <citation type="submission" date="2023-08" db="EMBL/GenBank/DDBJ databases">
        <title>Genomic characterization of piscicolin 126 produced by Carnobacterium maltaromaticum CM22 strain isolated from salmon (Salmo salar).</title>
        <authorList>
            <person name="Gonzalez-Gragera E."/>
            <person name="Garcia-Lopez J.D."/>
            <person name="Teso-Perez C."/>
            <person name="Gimenez-Hernandez I."/>
            <person name="Peralta-Sanchez J.M."/>
            <person name="Valdivia E."/>
            <person name="Montalban-Lopez M."/>
            <person name="Martin-Platero A.M."/>
            <person name="Banos A."/>
            <person name="Martinez-Bueno M."/>
        </authorList>
    </citation>
    <scope>NUCLEOTIDE SEQUENCE</scope>
    <source>
        <strain evidence="6">CM22</strain>
    </source>
</reference>
<dbReference type="Proteomes" id="UP001290462">
    <property type="component" value="Unassembled WGS sequence"/>
</dbReference>
<evidence type="ECO:0000313" key="7">
    <source>
        <dbReference type="Proteomes" id="UP001290462"/>
    </source>
</evidence>
<feature type="transmembrane region" description="Helical" evidence="5">
    <location>
        <begin position="6"/>
        <end position="30"/>
    </location>
</feature>
<evidence type="ECO:0000313" key="6">
    <source>
        <dbReference type="EMBL" id="MDZ5758618.1"/>
    </source>
</evidence>
<evidence type="ECO:0000256" key="4">
    <source>
        <dbReference type="ARBA" id="ARBA00023136"/>
    </source>
</evidence>
<keyword evidence="3 5" id="KW-1133">Transmembrane helix</keyword>
<accession>A0AAW9JSN5</accession>
<organism evidence="6 7">
    <name type="scientific">Carnobacterium maltaromaticum</name>
    <name type="common">Carnobacterium piscicola</name>
    <dbReference type="NCBI Taxonomy" id="2751"/>
    <lineage>
        <taxon>Bacteria</taxon>
        <taxon>Bacillati</taxon>
        <taxon>Bacillota</taxon>
        <taxon>Bacilli</taxon>
        <taxon>Lactobacillales</taxon>
        <taxon>Carnobacteriaceae</taxon>
        <taxon>Carnobacterium</taxon>
    </lineage>
</organism>
<dbReference type="Pfam" id="PF09685">
    <property type="entry name" value="MamF_MmsF"/>
    <property type="match status" value="1"/>
</dbReference>
<dbReference type="InterPro" id="IPR019109">
    <property type="entry name" value="MamF_MmsF"/>
</dbReference>
<evidence type="ECO:0000256" key="1">
    <source>
        <dbReference type="ARBA" id="ARBA00004141"/>
    </source>
</evidence>
<protein>
    <submittedName>
        <fullName evidence="6">DUF4870 domain-containing protein</fullName>
    </submittedName>
</protein>
<evidence type="ECO:0000256" key="3">
    <source>
        <dbReference type="ARBA" id="ARBA00022989"/>
    </source>
</evidence>
<gene>
    <name evidence="6" type="ORF">RAK27_08130</name>
</gene>
<name>A0AAW9JSN5_CARML</name>
<dbReference type="EMBL" id="JAVBVO010000003">
    <property type="protein sequence ID" value="MDZ5758618.1"/>
    <property type="molecule type" value="Genomic_DNA"/>
</dbReference>
<evidence type="ECO:0000256" key="2">
    <source>
        <dbReference type="ARBA" id="ARBA00022692"/>
    </source>
</evidence>
<dbReference type="RefSeq" id="WP_119906613.1">
    <property type="nucleotide sequence ID" value="NZ_CBCPJP010000018.1"/>
</dbReference>
<feature type="transmembrane region" description="Helical" evidence="5">
    <location>
        <begin position="42"/>
        <end position="66"/>
    </location>
</feature>
<comment type="subcellular location">
    <subcellularLocation>
        <location evidence="1">Membrane</location>
        <topology evidence="1">Multi-pass membrane protein</topology>
    </subcellularLocation>
</comment>